<dbReference type="Proteomes" id="UP000820818">
    <property type="component" value="Linkage Group LG2"/>
</dbReference>
<protein>
    <submittedName>
        <fullName evidence="1">Uncharacterized protein</fullName>
    </submittedName>
</protein>
<keyword evidence="2" id="KW-1185">Reference proteome</keyword>
<gene>
    <name evidence="1" type="ORF">GHT06_009862</name>
</gene>
<accession>A0AAD5L016</accession>
<reference evidence="1 2" key="1">
    <citation type="submission" date="2022-05" db="EMBL/GenBank/DDBJ databases">
        <title>A multi-omics perspective on studying reproductive biology in Daphnia sinensis.</title>
        <authorList>
            <person name="Jia J."/>
        </authorList>
    </citation>
    <scope>NUCLEOTIDE SEQUENCE [LARGE SCALE GENOMIC DNA]</scope>
    <source>
        <strain evidence="1 2">WSL</strain>
    </source>
</reference>
<dbReference type="EMBL" id="WJBH02000002">
    <property type="protein sequence ID" value="KAI9562432.1"/>
    <property type="molecule type" value="Genomic_DNA"/>
</dbReference>
<organism evidence="1 2">
    <name type="scientific">Daphnia sinensis</name>
    <dbReference type="NCBI Taxonomy" id="1820382"/>
    <lineage>
        <taxon>Eukaryota</taxon>
        <taxon>Metazoa</taxon>
        <taxon>Ecdysozoa</taxon>
        <taxon>Arthropoda</taxon>
        <taxon>Crustacea</taxon>
        <taxon>Branchiopoda</taxon>
        <taxon>Diplostraca</taxon>
        <taxon>Cladocera</taxon>
        <taxon>Anomopoda</taxon>
        <taxon>Daphniidae</taxon>
        <taxon>Daphnia</taxon>
        <taxon>Daphnia similis group</taxon>
    </lineage>
</organism>
<name>A0AAD5L016_9CRUS</name>
<dbReference type="AlphaFoldDB" id="A0AAD5L016"/>
<comment type="caution">
    <text evidence="1">The sequence shown here is derived from an EMBL/GenBank/DDBJ whole genome shotgun (WGS) entry which is preliminary data.</text>
</comment>
<evidence type="ECO:0000313" key="2">
    <source>
        <dbReference type="Proteomes" id="UP000820818"/>
    </source>
</evidence>
<sequence length="255" mass="29465">MALVETFWKAGHKITGHDLDGSLSLGYRRFRAFFGTSPLVCLVAWDILFNARPSNSKPEHLLWALMLLKRYSIETFNATVIGVSEKTFRKWSHIFINLLADMPVLNWEQRFRNAPRDASTFISLDGTDFKIMEPSEFDPKWLSHKFNGPGLRYEIGICIRTGDIVWAHGGVPCGEWPDLRLARNAIVEALQPGEKISKKQILATHETVNRRIKQFCCMNYRFRHALYLHPRFFHAVVNLTQLMIENGEPLYPVDF</sequence>
<evidence type="ECO:0000313" key="1">
    <source>
        <dbReference type="EMBL" id="KAI9562432.1"/>
    </source>
</evidence>
<proteinExistence type="predicted"/>